<dbReference type="InterPro" id="IPR004826">
    <property type="entry name" value="bZIP_Maf"/>
</dbReference>
<reference evidence="7" key="1">
    <citation type="submission" date="2023-04" db="EMBL/GenBank/DDBJ databases">
        <title>Phytophthora fragariaefolia NBRC 109709.</title>
        <authorList>
            <person name="Ichikawa N."/>
            <person name="Sato H."/>
            <person name="Tonouchi N."/>
        </authorList>
    </citation>
    <scope>NUCLEOTIDE SEQUENCE</scope>
    <source>
        <strain evidence="7">NBRC 109709</strain>
    </source>
</reference>
<keyword evidence="8" id="KW-1185">Reference proteome</keyword>
<sequence>MSSMPLSPLQFHGASSFLRVGQLPTLSKRLCARSGNGEPAWSAKLTPDQAAALAVAREETGFASPPLSSAQLQSSVSSSPPAASGPGASAEAIEDWKKARRKEQCRINQANYRKRKRQQEERVAGEIRELEHDIKQLEARRAAVLQGTQQTPIKSIGDFYYAVGSDGQQRTVDVRNFRLADGSSPALQCFLDLQREEFDSVQSLKLHWLWYREQFRVFELSIGSCERIEAGEHVVIKITGKLELDVFYDAEHQRADSQGYGVIVCPILQQFEFEAGEQVVTRITSEVDLVGGIKAAQDQSAPEATLSVLRVLSEGFTMSNRYHQL</sequence>
<name>A0A9W7D5W9_9STRA</name>
<feature type="compositionally biased region" description="Low complexity" evidence="5">
    <location>
        <begin position="64"/>
        <end position="90"/>
    </location>
</feature>
<dbReference type="CDD" id="cd14686">
    <property type="entry name" value="bZIP"/>
    <property type="match status" value="1"/>
</dbReference>
<evidence type="ECO:0000256" key="2">
    <source>
        <dbReference type="ARBA" id="ARBA00023125"/>
    </source>
</evidence>
<dbReference type="Pfam" id="PF03131">
    <property type="entry name" value="bZIP_Maf"/>
    <property type="match status" value="1"/>
</dbReference>
<organism evidence="7 8">
    <name type="scientific">Phytophthora fragariaefolia</name>
    <dbReference type="NCBI Taxonomy" id="1490495"/>
    <lineage>
        <taxon>Eukaryota</taxon>
        <taxon>Sar</taxon>
        <taxon>Stramenopiles</taxon>
        <taxon>Oomycota</taxon>
        <taxon>Peronosporomycetes</taxon>
        <taxon>Peronosporales</taxon>
        <taxon>Peronosporaceae</taxon>
        <taxon>Phytophthora</taxon>
    </lineage>
</organism>
<keyword evidence="2" id="KW-0238">DNA-binding</keyword>
<accession>A0A9W7D5W9</accession>
<feature type="domain" description="Basic leucine zipper" evidence="6">
    <location>
        <begin position="87"/>
        <end position="149"/>
    </location>
</feature>
<dbReference type="OrthoDB" id="97884at2759"/>
<gene>
    <name evidence="7" type="ORF">Pfra01_002686000</name>
</gene>
<dbReference type="AlphaFoldDB" id="A0A9W7D5W9"/>
<dbReference type="GO" id="GO:0006355">
    <property type="term" value="P:regulation of DNA-templated transcription"/>
    <property type="evidence" value="ECO:0007669"/>
    <property type="project" value="InterPro"/>
</dbReference>
<evidence type="ECO:0000256" key="4">
    <source>
        <dbReference type="SAM" id="Coils"/>
    </source>
</evidence>
<dbReference type="EMBL" id="BSXT01006019">
    <property type="protein sequence ID" value="GMF61727.1"/>
    <property type="molecule type" value="Genomic_DNA"/>
</dbReference>
<evidence type="ECO:0000313" key="7">
    <source>
        <dbReference type="EMBL" id="GMF61727.1"/>
    </source>
</evidence>
<feature type="region of interest" description="Disordered" evidence="5">
    <location>
        <begin position="64"/>
        <end position="94"/>
    </location>
</feature>
<dbReference type="Proteomes" id="UP001165121">
    <property type="component" value="Unassembled WGS sequence"/>
</dbReference>
<evidence type="ECO:0000259" key="6">
    <source>
        <dbReference type="Pfam" id="PF03131"/>
    </source>
</evidence>
<keyword evidence="3" id="KW-0804">Transcription</keyword>
<keyword evidence="1" id="KW-0805">Transcription regulation</keyword>
<comment type="caution">
    <text evidence="7">The sequence shown here is derived from an EMBL/GenBank/DDBJ whole genome shotgun (WGS) entry which is preliminary data.</text>
</comment>
<evidence type="ECO:0000256" key="1">
    <source>
        <dbReference type="ARBA" id="ARBA00023015"/>
    </source>
</evidence>
<evidence type="ECO:0000256" key="3">
    <source>
        <dbReference type="ARBA" id="ARBA00023163"/>
    </source>
</evidence>
<keyword evidence="4" id="KW-0175">Coiled coil</keyword>
<protein>
    <submittedName>
        <fullName evidence="7">Unnamed protein product</fullName>
    </submittedName>
</protein>
<proteinExistence type="predicted"/>
<evidence type="ECO:0000256" key="5">
    <source>
        <dbReference type="SAM" id="MobiDB-lite"/>
    </source>
</evidence>
<dbReference type="GO" id="GO:0003677">
    <property type="term" value="F:DNA binding"/>
    <property type="evidence" value="ECO:0007669"/>
    <property type="project" value="UniProtKB-KW"/>
</dbReference>
<feature type="coiled-coil region" evidence="4">
    <location>
        <begin position="102"/>
        <end position="147"/>
    </location>
</feature>
<evidence type="ECO:0000313" key="8">
    <source>
        <dbReference type="Proteomes" id="UP001165121"/>
    </source>
</evidence>